<dbReference type="RefSeq" id="XP_066928056.1">
    <property type="nucleotide sequence ID" value="XM_067071955.1"/>
</dbReference>
<feature type="domain" description="EF-hand" evidence="16">
    <location>
        <begin position="146"/>
        <end position="181"/>
    </location>
</feature>
<evidence type="ECO:0000313" key="17">
    <source>
        <dbReference type="EnsemblMetazoa" id="CLYHEMP014527.1"/>
    </source>
</evidence>
<evidence type="ECO:0000256" key="7">
    <source>
        <dbReference type="ARBA" id="ARBA00022837"/>
    </source>
</evidence>
<dbReference type="SUPFAM" id="SSF47473">
    <property type="entry name" value="EF-hand"/>
    <property type="match status" value="2"/>
</dbReference>
<evidence type="ECO:0000256" key="2">
    <source>
        <dbReference type="ARBA" id="ARBA00007828"/>
    </source>
</evidence>
<dbReference type="GO" id="GO:0015031">
    <property type="term" value="P:protein transport"/>
    <property type="evidence" value="ECO:0007669"/>
    <property type="project" value="UniProtKB-ARBA"/>
</dbReference>
<dbReference type="Pfam" id="PF00036">
    <property type="entry name" value="EF-hand_1"/>
    <property type="match status" value="1"/>
</dbReference>
<accession>A0A7M5WXX3</accession>
<protein>
    <recommendedName>
        <fullName evidence="14">Reticulocalbin-3</fullName>
    </recommendedName>
</protein>
<dbReference type="InterPro" id="IPR018247">
    <property type="entry name" value="EF_Hand_1_Ca_BS"/>
</dbReference>
<evidence type="ECO:0000256" key="8">
    <source>
        <dbReference type="ARBA" id="ARBA00023180"/>
    </source>
</evidence>
<evidence type="ECO:0000256" key="12">
    <source>
        <dbReference type="ARBA" id="ARBA00056975"/>
    </source>
</evidence>
<dbReference type="GO" id="GO:0005788">
    <property type="term" value="C:endoplasmic reticulum lumen"/>
    <property type="evidence" value="ECO:0007669"/>
    <property type="project" value="UniProtKB-SubCell"/>
</dbReference>
<dbReference type="Pfam" id="PF13499">
    <property type="entry name" value="EF-hand_7"/>
    <property type="match status" value="2"/>
</dbReference>
<dbReference type="EnsemblMetazoa" id="CLYHEMT014527.1">
    <property type="protein sequence ID" value="CLYHEMP014527.1"/>
    <property type="gene ID" value="CLYHEMG014527"/>
</dbReference>
<evidence type="ECO:0000256" key="1">
    <source>
        <dbReference type="ARBA" id="ARBA00004319"/>
    </source>
</evidence>
<keyword evidence="18" id="KW-1185">Reference proteome</keyword>
<evidence type="ECO:0000256" key="6">
    <source>
        <dbReference type="ARBA" id="ARBA00022824"/>
    </source>
</evidence>
<comment type="function">
    <text evidence="12">Probable molecular chaperone assisting protein biosynthesis and transport in the endoplasmic reticulum. Required for the proper biosynthesis and transport of pulmonary surfactant-associated protein A/SP-A, pulmonary surfactant-associated protein D/SP-D and the lipid transporter ABCA3. By regulating both the proper expression and the degradation through the endoplasmic reticulum-associated protein degradation pathway of these proteins plays a crucial role in pulmonary surfactant homeostasis. Has an anti-fibrotic activity by negatively regulating the secretion of type I and type III collagens. This calcium-binding protein also transiently associates with immature PCSK6 and regulates its secretion.</text>
</comment>
<feature type="domain" description="EF-hand" evidence="16">
    <location>
        <begin position="185"/>
        <end position="220"/>
    </location>
</feature>
<keyword evidence="9" id="KW-0143">Chaperone</keyword>
<dbReference type="Gene3D" id="1.10.238.10">
    <property type="entry name" value="EF-hand"/>
    <property type="match status" value="3"/>
</dbReference>
<keyword evidence="10" id="KW-0455">Luminescence</keyword>
<evidence type="ECO:0000256" key="4">
    <source>
        <dbReference type="ARBA" id="ARBA00022729"/>
    </source>
</evidence>
<evidence type="ECO:0000256" key="13">
    <source>
        <dbReference type="ARBA" id="ARBA00063143"/>
    </source>
</evidence>
<dbReference type="InterPro" id="IPR002048">
    <property type="entry name" value="EF_hand_dom"/>
</dbReference>
<dbReference type="PROSITE" id="PS50222">
    <property type="entry name" value="EF_HAND_2"/>
    <property type="match status" value="4"/>
</dbReference>
<dbReference type="OrthoDB" id="293868at2759"/>
<feature type="chain" id="PRO_5029745806" description="Reticulocalbin-3" evidence="15">
    <location>
        <begin position="21"/>
        <end position="307"/>
    </location>
</feature>
<comment type="subunit">
    <text evidence="13">Interacts with PCSK6 (immature form including the propeptide); probably involved in the maturation and the secretion of PCSK6.</text>
</comment>
<dbReference type="SMART" id="SM00054">
    <property type="entry name" value="EFh"/>
    <property type="match status" value="4"/>
</dbReference>
<evidence type="ECO:0000256" key="5">
    <source>
        <dbReference type="ARBA" id="ARBA00022737"/>
    </source>
</evidence>
<dbReference type="PROSITE" id="PS00018">
    <property type="entry name" value="EF_HAND_1"/>
    <property type="match status" value="4"/>
</dbReference>
<keyword evidence="4 15" id="KW-0732">Signal</keyword>
<evidence type="ECO:0000256" key="9">
    <source>
        <dbReference type="ARBA" id="ARBA00023186"/>
    </source>
</evidence>
<sequence>MNIQLVYNLIILMVLRNTRAKVEEHKISDEEHFHKDGKHDTSYDHDAFLGKGHGHDFDGLEPQEAKRRLREMLKKVDTDKDGFISFEELRDWVDKQRISYMWETLDTNIRQNDDDHDGLITWIEYKHSQFGKWEDAETEIDAKLQARINKSEKKFKLADTNGDGKLSRDEFAFFRHPEESRDEKLQDIAVDEVIDDMDQNGDRKIDQEEFLGQYVDDANNPPDWVLEDRKHFRDKLDKNKNGMLEREEMKAWVLPNRDDTLKETKHLIADADDNEDGRLSFDEVVDHFQTFVGSTATDHGQALRDEL</sequence>
<keyword evidence="8" id="KW-0325">Glycoprotein</keyword>
<evidence type="ECO:0000313" key="18">
    <source>
        <dbReference type="Proteomes" id="UP000594262"/>
    </source>
</evidence>
<dbReference type="PANTHER" id="PTHR10827">
    <property type="entry name" value="RETICULOCALBIN"/>
    <property type="match status" value="1"/>
</dbReference>
<keyword evidence="3" id="KW-0479">Metal-binding</keyword>
<keyword evidence="5" id="KW-0677">Repeat</keyword>
<feature type="domain" description="EF-hand" evidence="16">
    <location>
        <begin position="259"/>
        <end position="294"/>
    </location>
</feature>
<keyword evidence="11" id="KW-0599">Photoprotein</keyword>
<organism evidence="17 18">
    <name type="scientific">Clytia hemisphaerica</name>
    <dbReference type="NCBI Taxonomy" id="252671"/>
    <lineage>
        <taxon>Eukaryota</taxon>
        <taxon>Metazoa</taxon>
        <taxon>Cnidaria</taxon>
        <taxon>Hydrozoa</taxon>
        <taxon>Hydroidolina</taxon>
        <taxon>Leptothecata</taxon>
        <taxon>Obeliida</taxon>
        <taxon>Clytiidae</taxon>
        <taxon>Clytia</taxon>
    </lineage>
</organism>
<dbReference type="FunFam" id="1.10.238.10:FF:000104">
    <property type="entry name" value="calumenin isoform X1"/>
    <property type="match status" value="1"/>
</dbReference>
<evidence type="ECO:0000256" key="3">
    <source>
        <dbReference type="ARBA" id="ARBA00022723"/>
    </source>
</evidence>
<proteinExistence type="inferred from homology"/>
<evidence type="ECO:0000256" key="11">
    <source>
        <dbReference type="ARBA" id="ARBA00023262"/>
    </source>
</evidence>
<dbReference type="InterPro" id="IPR011992">
    <property type="entry name" value="EF-hand-dom_pair"/>
</dbReference>
<dbReference type="PANTHER" id="PTHR10827:SF52">
    <property type="entry name" value="IP16409P"/>
    <property type="match status" value="1"/>
</dbReference>
<comment type="subcellular location">
    <subcellularLocation>
        <location evidence="1">Endoplasmic reticulum lumen</location>
    </subcellularLocation>
</comment>
<dbReference type="AlphaFoldDB" id="A0A7M5WXX3"/>
<dbReference type="GO" id="GO:0008218">
    <property type="term" value="P:bioluminescence"/>
    <property type="evidence" value="ECO:0007669"/>
    <property type="project" value="UniProtKB-KW"/>
</dbReference>
<comment type="similarity">
    <text evidence="2">Belongs to the aequorin family.</text>
</comment>
<dbReference type="GO" id="GO:0005509">
    <property type="term" value="F:calcium ion binding"/>
    <property type="evidence" value="ECO:0007669"/>
    <property type="project" value="InterPro"/>
</dbReference>
<dbReference type="GeneID" id="136815500"/>
<evidence type="ECO:0000256" key="14">
    <source>
        <dbReference type="ARBA" id="ARBA00072696"/>
    </source>
</evidence>
<evidence type="ECO:0000256" key="10">
    <source>
        <dbReference type="ARBA" id="ARBA00023223"/>
    </source>
</evidence>
<reference evidence="17" key="1">
    <citation type="submission" date="2021-01" db="UniProtKB">
        <authorList>
            <consortium name="EnsemblMetazoa"/>
        </authorList>
    </citation>
    <scope>IDENTIFICATION</scope>
</reference>
<evidence type="ECO:0000259" key="16">
    <source>
        <dbReference type="PROSITE" id="PS50222"/>
    </source>
</evidence>
<name>A0A7M5WXX3_9CNID</name>
<feature type="signal peptide" evidence="15">
    <location>
        <begin position="1"/>
        <end position="20"/>
    </location>
</feature>
<dbReference type="Proteomes" id="UP000594262">
    <property type="component" value="Unplaced"/>
</dbReference>
<keyword evidence="7" id="KW-0106">Calcium</keyword>
<keyword evidence="6" id="KW-0256">Endoplasmic reticulum</keyword>
<evidence type="ECO:0000256" key="15">
    <source>
        <dbReference type="SAM" id="SignalP"/>
    </source>
</evidence>
<feature type="domain" description="EF-hand" evidence="16">
    <location>
        <begin position="64"/>
        <end position="99"/>
    </location>
</feature>